<dbReference type="Proteomes" id="UP001058074">
    <property type="component" value="Unassembled WGS sequence"/>
</dbReference>
<evidence type="ECO:0000313" key="1">
    <source>
        <dbReference type="EMBL" id="GKX68027.1"/>
    </source>
</evidence>
<keyword evidence="2" id="KW-1185">Reference proteome</keyword>
<protein>
    <submittedName>
        <fullName evidence="1">Uncharacterized protein</fullName>
    </submittedName>
</protein>
<proteinExistence type="predicted"/>
<evidence type="ECO:0000313" key="2">
    <source>
        <dbReference type="Proteomes" id="UP001058074"/>
    </source>
</evidence>
<sequence length="118" mass="13026">MTELMCNAENCVNNINGLCSANIIDISGERADTSFETKCNTYAYKNFHNAMMNLVNTNYAGEVAQSFTNSKIVLSPKIQCGAIHCKYNSENRCVAENVFIRGNSTKSSEGTQCETFID</sequence>
<gene>
    <name evidence="1" type="ORF">rsdtw13_32850</name>
</gene>
<organism evidence="1 2">
    <name type="scientific">Inconstantimicrobium mannanitabidum</name>
    <dbReference type="NCBI Taxonomy" id="1604901"/>
    <lineage>
        <taxon>Bacteria</taxon>
        <taxon>Bacillati</taxon>
        <taxon>Bacillota</taxon>
        <taxon>Clostridia</taxon>
        <taxon>Eubacteriales</taxon>
        <taxon>Clostridiaceae</taxon>
        <taxon>Inconstantimicrobium</taxon>
    </lineage>
</organism>
<accession>A0ACB5RG15</accession>
<comment type="caution">
    <text evidence="1">The sequence shown here is derived from an EMBL/GenBank/DDBJ whole genome shotgun (WGS) entry which is preliminary data.</text>
</comment>
<name>A0ACB5RG15_9CLOT</name>
<dbReference type="EMBL" id="BROD01000001">
    <property type="protein sequence ID" value="GKX68027.1"/>
    <property type="molecule type" value="Genomic_DNA"/>
</dbReference>
<reference evidence="1" key="1">
    <citation type="journal article" date="2025" name="Int. J. Syst. Evol. Microbiol.">
        <title>Inconstantimicrobium mannanitabidum sp. nov., a novel member of the family Clostridiaceae isolated from anoxic soil under the treatment of reductive soil disinfestation.</title>
        <authorList>
            <person name="Ueki A."/>
            <person name="Tonouchi A."/>
            <person name="Honma S."/>
            <person name="Kaku N."/>
            <person name="Ueki K."/>
        </authorList>
    </citation>
    <scope>NUCLEOTIDE SEQUENCE</scope>
    <source>
        <strain evidence="1">TW13</strain>
    </source>
</reference>